<evidence type="ECO:0000256" key="1">
    <source>
        <dbReference type="SAM" id="MobiDB-lite"/>
    </source>
</evidence>
<dbReference type="EMBL" id="CP038437">
    <property type="protein sequence ID" value="QRG26801.1"/>
    <property type="molecule type" value="Genomic_DNA"/>
</dbReference>
<sequence length="160" mass="16060">MSSGAAVAGGVAAGTAAGVAAASSSTDVAAEAAPQAPATSTQAAAPTASTAPDQVQSITTDVKIRARGEFLTFDVAEPSQVVITTSTYPSGDEETYRLVLEVVDESGQVVAEGAGKAGNGNAEIRAQLAPGRYKIQGYGQKFGSSHSGPNNYELKVVLDQ</sequence>
<dbReference type="AlphaFoldDB" id="A0A7U3K5K4"/>
<keyword evidence="3" id="KW-1185">Reference proteome</keyword>
<reference evidence="2" key="1">
    <citation type="submission" date="2021-02" db="EMBL/GenBank/DDBJ databases">
        <title>Strain Y2R2, a novel species of the genus Halomonas.</title>
        <authorList>
            <person name="Huang H."/>
        </authorList>
    </citation>
    <scope>NUCLEOTIDE SEQUENCE</scope>
    <source>
        <strain evidence="2">Y2R2</strain>
    </source>
</reference>
<proteinExistence type="predicted"/>
<evidence type="ECO:0000313" key="3">
    <source>
        <dbReference type="Proteomes" id="UP000324285"/>
    </source>
</evidence>
<organism evidence="2 3">
    <name type="scientific">Halomonas binhaiensis</name>
    <dbReference type="NCBI Taxonomy" id="2562282"/>
    <lineage>
        <taxon>Bacteria</taxon>
        <taxon>Pseudomonadati</taxon>
        <taxon>Pseudomonadota</taxon>
        <taxon>Gammaproteobacteria</taxon>
        <taxon>Oceanospirillales</taxon>
        <taxon>Halomonadaceae</taxon>
        <taxon>Halomonas</taxon>
    </lineage>
</organism>
<dbReference type="Proteomes" id="UP000324285">
    <property type="component" value="Chromosome"/>
</dbReference>
<name>A0A7U3K5K4_9GAMM</name>
<dbReference type="Gene3D" id="2.60.120.380">
    <property type="match status" value="1"/>
</dbReference>
<feature type="compositionally biased region" description="Low complexity" evidence="1">
    <location>
        <begin position="23"/>
        <end position="52"/>
    </location>
</feature>
<evidence type="ECO:0000313" key="2">
    <source>
        <dbReference type="EMBL" id="QRG26801.1"/>
    </source>
</evidence>
<dbReference type="KEGG" id="hbh:E4T21_21460"/>
<protein>
    <submittedName>
        <fullName evidence="2">Uncharacterized protein</fullName>
    </submittedName>
</protein>
<dbReference type="RefSeq" id="WP_187775109.1">
    <property type="nucleotide sequence ID" value="NZ_CP038437.2"/>
</dbReference>
<gene>
    <name evidence="2" type="ORF">E4T21_21460</name>
</gene>
<accession>A0A7U3K5K4</accession>
<feature type="region of interest" description="Disordered" evidence="1">
    <location>
        <begin position="23"/>
        <end position="57"/>
    </location>
</feature>